<name>A0A1B6D799_9HEMI</name>
<dbReference type="GO" id="GO:0000045">
    <property type="term" value="P:autophagosome assembly"/>
    <property type="evidence" value="ECO:0007669"/>
    <property type="project" value="TreeGrafter"/>
</dbReference>
<evidence type="ECO:0000256" key="3">
    <source>
        <dbReference type="ARBA" id="ARBA00009714"/>
    </source>
</evidence>
<dbReference type="GO" id="GO:0043495">
    <property type="term" value="F:protein-membrane adaptor activity"/>
    <property type="evidence" value="ECO:0007669"/>
    <property type="project" value="TreeGrafter"/>
</dbReference>
<feature type="region of interest" description="Disordered" evidence="12">
    <location>
        <begin position="837"/>
        <end position="862"/>
    </location>
</feature>
<keyword evidence="6" id="KW-0256">Endoplasmic reticulum</keyword>
<proteinExistence type="inferred from homology"/>
<evidence type="ECO:0000256" key="7">
    <source>
        <dbReference type="ARBA" id="ARBA00023006"/>
    </source>
</evidence>
<dbReference type="GO" id="GO:0000422">
    <property type="term" value="P:autophagy of mitochondrion"/>
    <property type="evidence" value="ECO:0007669"/>
    <property type="project" value="TreeGrafter"/>
</dbReference>
<evidence type="ECO:0000256" key="2">
    <source>
        <dbReference type="ARBA" id="ARBA00004623"/>
    </source>
</evidence>
<dbReference type="PANTHER" id="PTHR13190">
    <property type="entry name" value="AUTOPHAGY-RELATED 2, ISOFORM A"/>
    <property type="match status" value="1"/>
</dbReference>
<evidence type="ECO:0000256" key="10">
    <source>
        <dbReference type="ARBA" id="ARBA00024479"/>
    </source>
</evidence>
<dbReference type="GO" id="GO:0034727">
    <property type="term" value="P:piecemeal microautophagy of the nucleus"/>
    <property type="evidence" value="ECO:0007669"/>
    <property type="project" value="TreeGrafter"/>
</dbReference>
<dbReference type="PANTHER" id="PTHR13190:SF1">
    <property type="entry name" value="AUTOPHAGY-RELATED 2, ISOFORM A"/>
    <property type="match status" value="1"/>
</dbReference>
<dbReference type="GO" id="GO:0061908">
    <property type="term" value="C:phagophore"/>
    <property type="evidence" value="ECO:0007669"/>
    <property type="project" value="TreeGrafter"/>
</dbReference>
<evidence type="ECO:0000256" key="5">
    <source>
        <dbReference type="ARBA" id="ARBA00022448"/>
    </source>
</evidence>
<evidence type="ECO:0000256" key="6">
    <source>
        <dbReference type="ARBA" id="ARBA00022824"/>
    </source>
</evidence>
<keyword evidence="9" id="KW-0472">Membrane</keyword>
<dbReference type="Pfam" id="PF13329">
    <property type="entry name" value="ATG2_CAD"/>
    <property type="match status" value="3"/>
</dbReference>
<gene>
    <name evidence="13" type="ORF">g.35197</name>
</gene>
<evidence type="ECO:0000256" key="1">
    <source>
        <dbReference type="ARBA" id="ARBA00004406"/>
    </source>
</evidence>
<organism evidence="13">
    <name type="scientific">Clastoptera arizonana</name>
    <name type="common">Arizona spittle bug</name>
    <dbReference type="NCBI Taxonomy" id="38151"/>
    <lineage>
        <taxon>Eukaryota</taxon>
        <taxon>Metazoa</taxon>
        <taxon>Ecdysozoa</taxon>
        <taxon>Arthropoda</taxon>
        <taxon>Hexapoda</taxon>
        <taxon>Insecta</taxon>
        <taxon>Pterygota</taxon>
        <taxon>Neoptera</taxon>
        <taxon>Paraneoptera</taxon>
        <taxon>Hemiptera</taxon>
        <taxon>Auchenorrhyncha</taxon>
        <taxon>Cercopoidea</taxon>
        <taxon>Clastopteridae</taxon>
        <taxon>Clastoptera</taxon>
    </lineage>
</organism>
<accession>A0A1B6D799</accession>
<comment type="similarity">
    <text evidence="3">Belongs to the ATG2 family.</text>
</comment>
<feature type="compositionally biased region" description="Basic and acidic residues" evidence="12">
    <location>
        <begin position="851"/>
        <end position="862"/>
    </location>
</feature>
<comment type="catalytic activity">
    <reaction evidence="10">
        <text>a 1,2-diacyl-sn-glycero-3-phospho-L-serine(in) = a 1,2-diacyl-sn-glycero-3-phospho-L-serine(out)</text>
        <dbReference type="Rhea" id="RHEA:38663"/>
        <dbReference type="ChEBI" id="CHEBI:57262"/>
    </reaction>
</comment>
<keyword evidence="7" id="KW-0072">Autophagy</keyword>
<dbReference type="InterPro" id="IPR026849">
    <property type="entry name" value="ATG2"/>
</dbReference>
<dbReference type="GO" id="GO:0032266">
    <property type="term" value="F:phosphatidylinositol-3-phosphate binding"/>
    <property type="evidence" value="ECO:0007669"/>
    <property type="project" value="TreeGrafter"/>
</dbReference>
<evidence type="ECO:0000256" key="11">
    <source>
        <dbReference type="ARBA" id="ARBA00024615"/>
    </source>
</evidence>
<keyword evidence="5" id="KW-0813">Transport</keyword>
<feature type="region of interest" description="Disordered" evidence="12">
    <location>
        <begin position="1492"/>
        <end position="1511"/>
    </location>
</feature>
<sequence length="2005" mass="225412">MWLQYIPFSDNIKKRACRYLIQRYLGQFLEEKLTLDQLTVDLYNGTGSVLDVSLDVQALNELGEQQNIPFEFIDGYISEMSVSIPWTTLLKDSSYVEVSGLAFTIQPKKRVEKGTSMFESMWSSMTSSLQMAAECMKQSVPEDKDVQTMEGLELFAQTIDSILTRVKIKFVNTLIRLEHLPKSSCKGVGMEIRIRQMNYCDEAGIINDPINNEQHFASGFSINKFSFEGVSLYTDEFPAEGRTFSKSLIGSQSADLDEESETKFTLNPIIAAKLNGQQEIKLKIKKTENTPGPNIDLEMNFGTLNVFLSPRQLQLIIELMEGLAVPDMQDSSNVVRYSQKPMEASDFDKVEQQLLQHVHPTYNALRETRGLQDAHGWSTAPLDDSDEEFQPLHRLSTGHYQSDSLCSGTTSLNASFSSTWSSESKSATSGYSNDLLNTISQSSNKNKRKNKTQKVTAEGECGIEDCRFHVRLNSLAVVLLHEDVITQTPDTTQLAQGSVLHMQSIAEDFFNKLGLFAVSGYGYKDFDTAKSVFLDACQLSHIRLLAAPIIIEGNEKKTLNCSNMEVILTAGSVELLECLIEKTVASTQPIIEYVELIHFNKSDIKDGLPINFSLQPDLKVKICKKEKYSIQSHTSTIPFTDIEISLQQCSIEMDITILDRISTVLNPQVLCSRLKNNTQSIPSQTGQTLIGNQPLDKKRDLKIISPFINIKIRFPISDLRPIHDMDRPPWWRRRVRKDLLFVHLLDFKLFTSMDSKFNTCCYEIQSKEVSLLFQEGETDAQILFGRTFSDDKSVLNGHEWPRFVIKTHPNKPVESLDEIMTRGRSNPDSLAQSIIMDTPRNEPSPFSSKKVVHESDTPHTAECEGEELIIPGDKQEMTEFIDAASKNARLHISFFLPQVMLQFPSKHMYEVIYNRLNSDLLMWKTSAPVIDSSGAFPSTPLLSVLSPAFTMCKSAIQYDSDSDLEEDDGVFYSTWESNKKSLHNTINPSEQCNVVVSLTLGKGVFNVFTNIKDSSGNIIPEQKGEIQFNFKDASVFSVTGHKGLSHCNYICVHVNHVSLYHCGLLKEGVTSQRINTFSTKIPSHLEAVIYRTDRGAIIHNNTTPIGTGLNNSLDMLSVSIRSQMNEERVKKVRVACAIRGASLRHRVVPSTRSWFTQLFDFFNVMDYPVTGYDPPHVITELHQHLWDCVVDYRPLYLPLQSILSVGSLSISSNIAARSSCSTLRIIAEDACLFISDKLAPTVELRLDYVCVLDLGLFELSLRMSDDPKIDLRASNNILNIRTCSDSALALTQLITYFASYGDLGESKTNLDEHIQNNEDISEVQNNIINNLSDSTVERVNILMEDAMIDDVKPFRKKNRNREHKPQGVEVFFFPDETIGHLNNETINISPGEFEWADSDSDTDSDFCIVEHEAGCGNMPKGSLPEIRSLCTSPVHLVDNHFSLPVGKADLLKAPKHYPDPLYRYTLREMTIIWHMYGGTDFKPISHSKNNVTFNNESESTPSSPANRRQPNLCTSGIKYSKTCPHEVKLNDRLTSLEMVECCERKKNEKIKWQMRGGVGRQHEVLMELQLNKVRFQHEIYPDNTAQASRQVFLVHEVEIRDRLASSQINKFLYQYSSEARPRQSHANMVVIKAVHLRPDPQLKDQECCLKVSLLPLRLNIDQDSLLFLITFFNEVSGMYENKEVKPMVPVSPKHTHPIMGVDALSSSKSSELIILDECIQTTINTPSINDSVAPIFIRSFVFSPDVPIRLDYEGKHVDMTHGPLAGFLMGMAQLSCSELKLKRLSHRHGFLGFEKLISYIISEWLSDIKKNQLPSLLGGVGPIYSLIQLFQGIRDLFWLPIEQYQRDGRIVRGLQRGANSFTTSTAMAALELTTRIVQAIQSVAETAFDMVSPGPSVKKRKHKKGSNRNKLSQPADIREGVSNAIMLVREGLGETAQTLVRVASSEHEQKGAVGAVGGVLRQIPPTVVAPFIVASAATSNLLGGVRSQLVPDARREATLKWRSQD</sequence>
<evidence type="ECO:0000256" key="12">
    <source>
        <dbReference type="SAM" id="MobiDB-lite"/>
    </source>
</evidence>
<comment type="subcellular location">
    <subcellularLocation>
        <location evidence="1">Endoplasmic reticulum membrane</location>
        <topology evidence="1">Peripheral membrane protein</topology>
    </subcellularLocation>
    <subcellularLocation>
        <location evidence="2">Preautophagosomal structure membrane</location>
        <topology evidence="2">Peripheral membrane protein</topology>
    </subcellularLocation>
</comment>
<comment type="catalytic activity">
    <reaction evidence="11">
        <text>a 1,2-diacyl-sn-glycero-3-phosphoethanolamine(in) = a 1,2-diacyl-sn-glycero-3-phosphoethanolamine(out)</text>
        <dbReference type="Rhea" id="RHEA:38895"/>
        <dbReference type="ChEBI" id="CHEBI:64612"/>
    </reaction>
</comment>
<keyword evidence="8" id="KW-0445">Lipid transport</keyword>
<evidence type="ECO:0000313" key="13">
    <source>
        <dbReference type="EMBL" id="JAS21558.1"/>
    </source>
</evidence>
<evidence type="ECO:0000256" key="8">
    <source>
        <dbReference type="ARBA" id="ARBA00023055"/>
    </source>
</evidence>
<dbReference type="GO" id="GO:0034045">
    <property type="term" value="C:phagophore assembly site membrane"/>
    <property type="evidence" value="ECO:0007669"/>
    <property type="project" value="UniProtKB-SubCell"/>
</dbReference>
<dbReference type="GO" id="GO:0061723">
    <property type="term" value="P:glycophagy"/>
    <property type="evidence" value="ECO:0007669"/>
    <property type="project" value="TreeGrafter"/>
</dbReference>
<dbReference type="GO" id="GO:0005789">
    <property type="term" value="C:endoplasmic reticulum membrane"/>
    <property type="evidence" value="ECO:0007669"/>
    <property type="project" value="UniProtKB-SubCell"/>
</dbReference>
<protein>
    <recommendedName>
        <fullName evidence="4">Autophagy-related protein 2</fullName>
    </recommendedName>
</protein>
<evidence type="ECO:0000256" key="9">
    <source>
        <dbReference type="ARBA" id="ARBA00023136"/>
    </source>
</evidence>
<dbReference type="EMBL" id="GEDC01015740">
    <property type="protein sequence ID" value="JAS21558.1"/>
    <property type="molecule type" value="Transcribed_RNA"/>
</dbReference>
<feature type="compositionally biased region" description="Basic residues" evidence="12">
    <location>
        <begin position="1897"/>
        <end position="1907"/>
    </location>
</feature>
<dbReference type="GO" id="GO:0006869">
    <property type="term" value="P:lipid transport"/>
    <property type="evidence" value="ECO:0007669"/>
    <property type="project" value="UniProtKB-KW"/>
</dbReference>
<evidence type="ECO:0000256" key="4">
    <source>
        <dbReference type="ARBA" id="ARBA00018070"/>
    </source>
</evidence>
<feature type="region of interest" description="Disordered" evidence="12">
    <location>
        <begin position="1892"/>
        <end position="1915"/>
    </location>
</feature>
<reference evidence="13" key="1">
    <citation type="submission" date="2015-12" db="EMBL/GenBank/DDBJ databases">
        <title>De novo transcriptome assembly of four potential Pierce s Disease insect vectors from Arizona vineyards.</title>
        <authorList>
            <person name="Tassone E.E."/>
        </authorList>
    </citation>
    <scope>NUCLEOTIDE SEQUENCE</scope>
</reference>
<dbReference type="GO" id="GO:0061709">
    <property type="term" value="P:reticulophagy"/>
    <property type="evidence" value="ECO:0007669"/>
    <property type="project" value="TreeGrafter"/>
</dbReference>